<evidence type="ECO:0000259" key="6">
    <source>
        <dbReference type="Pfam" id="PF00753"/>
    </source>
</evidence>
<dbReference type="EMBL" id="BARW01012559">
    <property type="protein sequence ID" value="GAI85193.1"/>
    <property type="molecule type" value="Genomic_DNA"/>
</dbReference>
<feature type="transmembrane region" description="Helical" evidence="5">
    <location>
        <begin position="135"/>
        <end position="159"/>
    </location>
</feature>
<evidence type="ECO:0000256" key="5">
    <source>
        <dbReference type="SAM" id="Phobius"/>
    </source>
</evidence>
<gene>
    <name evidence="7" type="ORF">S12H4_23580</name>
</gene>
<dbReference type="GO" id="GO:0046872">
    <property type="term" value="F:metal ion binding"/>
    <property type="evidence" value="ECO:0007669"/>
    <property type="project" value="UniProtKB-KW"/>
</dbReference>
<evidence type="ECO:0000256" key="3">
    <source>
        <dbReference type="ARBA" id="ARBA00022801"/>
    </source>
</evidence>
<dbReference type="InterPro" id="IPR036866">
    <property type="entry name" value="RibonucZ/Hydroxyglut_hydro"/>
</dbReference>
<name>X1RWZ0_9ZZZZ</name>
<dbReference type="InterPro" id="IPR001279">
    <property type="entry name" value="Metallo-B-lactamas"/>
</dbReference>
<dbReference type="SUPFAM" id="SSF56281">
    <property type="entry name" value="Metallo-hydrolase/oxidoreductase"/>
    <property type="match status" value="1"/>
</dbReference>
<keyword evidence="3" id="KW-0378">Hydrolase</keyword>
<sequence>EIYKNGETTAPGPEIYFMKEWDKKYLLYTYVFIIRGNGKTMLVDTGCGDIEPINKMLLEEFGGTITFNLPEDETINAIIKKANIDPNKVDFVFISHLHHDHASNIHLFPNAKIVISKRGWLEYMKKERPYYYNDILFPINTIKLTASFMIESISILYFFSKSK</sequence>
<dbReference type="Gene3D" id="3.60.15.10">
    <property type="entry name" value="Ribonuclease Z/Hydroxyacylglutathione hydrolase-like"/>
    <property type="match status" value="1"/>
</dbReference>
<keyword evidence="5" id="KW-0812">Transmembrane</keyword>
<evidence type="ECO:0000256" key="4">
    <source>
        <dbReference type="ARBA" id="ARBA00022833"/>
    </source>
</evidence>
<proteinExistence type="inferred from homology"/>
<organism evidence="7">
    <name type="scientific">marine sediment metagenome</name>
    <dbReference type="NCBI Taxonomy" id="412755"/>
    <lineage>
        <taxon>unclassified sequences</taxon>
        <taxon>metagenomes</taxon>
        <taxon>ecological metagenomes</taxon>
    </lineage>
</organism>
<keyword evidence="5" id="KW-1133">Transmembrane helix</keyword>
<keyword evidence="5" id="KW-0472">Membrane</keyword>
<feature type="domain" description="Metallo-beta-lactamase" evidence="6">
    <location>
        <begin position="27"/>
        <end position="133"/>
    </location>
</feature>
<dbReference type="PANTHER" id="PTHR42978">
    <property type="entry name" value="QUORUM-QUENCHING LACTONASE YTNP-RELATED-RELATED"/>
    <property type="match status" value="1"/>
</dbReference>
<comment type="caution">
    <text evidence="7">The sequence shown here is derived from an EMBL/GenBank/DDBJ whole genome shotgun (WGS) entry which is preliminary data.</text>
</comment>
<protein>
    <recommendedName>
        <fullName evidence="6">Metallo-beta-lactamase domain-containing protein</fullName>
    </recommendedName>
</protein>
<dbReference type="GO" id="GO:0016787">
    <property type="term" value="F:hydrolase activity"/>
    <property type="evidence" value="ECO:0007669"/>
    <property type="project" value="UniProtKB-KW"/>
</dbReference>
<dbReference type="InterPro" id="IPR051013">
    <property type="entry name" value="MBL_superfamily_lactonases"/>
</dbReference>
<feature type="non-terminal residue" evidence="7">
    <location>
        <position position="1"/>
    </location>
</feature>
<dbReference type="AlphaFoldDB" id="X1RWZ0"/>
<accession>X1RWZ0</accession>
<reference evidence="7" key="1">
    <citation type="journal article" date="2014" name="Front. Microbiol.">
        <title>High frequency of phylogenetically diverse reductive dehalogenase-homologous genes in deep subseafloor sedimentary metagenomes.</title>
        <authorList>
            <person name="Kawai M."/>
            <person name="Futagami T."/>
            <person name="Toyoda A."/>
            <person name="Takaki Y."/>
            <person name="Nishi S."/>
            <person name="Hori S."/>
            <person name="Arai W."/>
            <person name="Tsubouchi T."/>
            <person name="Morono Y."/>
            <person name="Uchiyama I."/>
            <person name="Ito T."/>
            <person name="Fujiyama A."/>
            <person name="Inagaki F."/>
            <person name="Takami H."/>
        </authorList>
    </citation>
    <scope>NUCLEOTIDE SEQUENCE</scope>
    <source>
        <strain evidence="7">Expedition CK06-06</strain>
    </source>
</reference>
<dbReference type="Pfam" id="PF00753">
    <property type="entry name" value="Lactamase_B"/>
    <property type="match status" value="1"/>
</dbReference>
<evidence type="ECO:0000256" key="2">
    <source>
        <dbReference type="ARBA" id="ARBA00022723"/>
    </source>
</evidence>
<keyword evidence="2" id="KW-0479">Metal-binding</keyword>
<comment type="similarity">
    <text evidence="1">Belongs to the metallo-beta-lactamase superfamily.</text>
</comment>
<keyword evidence="4" id="KW-0862">Zinc</keyword>
<evidence type="ECO:0000313" key="7">
    <source>
        <dbReference type="EMBL" id="GAI85193.1"/>
    </source>
</evidence>
<evidence type="ECO:0000256" key="1">
    <source>
        <dbReference type="ARBA" id="ARBA00007749"/>
    </source>
</evidence>